<proteinExistence type="inferred from homology"/>
<evidence type="ECO:0000256" key="4">
    <source>
        <dbReference type="ARBA" id="ARBA00022912"/>
    </source>
</evidence>
<dbReference type="InterPro" id="IPR017867">
    <property type="entry name" value="Tyr_phospatase_low_mol_wt"/>
</dbReference>
<feature type="active site" description="Nucleophile" evidence="5">
    <location>
        <position position="11"/>
    </location>
</feature>
<organism evidence="8 9">
    <name type="scientific">Pontixanthobacter gangjinensis</name>
    <dbReference type="NCBI Taxonomy" id="1028742"/>
    <lineage>
        <taxon>Bacteria</taxon>
        <taxon>Pseudomonadati</taxon>
        <taxon>Pseudomonadota</taxon>
        <taxon>Alphaproteobacteria</taxon>
        <taxon>Sphingomonadales</taxon>
        <taxon>Erythrobacteraceae</taxon>
        <taxon>Pontixanthobacter</taxon>
    </lineage>
</organism>
<evidence type="ECO:0000256" key="6">
    <source>
        <dbReference type="SAM" id="SignalP"/>
    </source>
</evidence>
<comment type="similarity">
    <text evidence="1">Belongs to the low molecular weight phosphotyrosine protein phosphatase family.</text>
</comment>
<dbReference type="OrthoDB" id="9784339at2"/>
<dbReference type="PRINTS" id="PR00719">
    <property type="entry name" value="LMWPTPASE"/>
</dbReference>
<feature type="active site" description="Proton donor" evidence="5">
    <location>
        <position position="126"/>
    </location>
</feature>
<dbReference type="RefSeq" id="WP_160598286.1">
    <property type="nucleotide sequence ID" value="NZ_WTYS01000001.1"/>
</dbReference>
<evidence type="ECO:0000256" key="2">
    <source>
        <dbReference type="ARBA" id="ARBA00013064"/>
    </source>
</evidence>
<evidence type="ECO:0000313" key="9">
    <source>
        <dbReference type="Proteomes" id="UP000468943"/>
    </source>
</evidence>
<dbReference type="CDD" id="cd16343">
    <property type="entry name" value="LMWPTP"/>
    <property type="match status" value="1"/>
</dbReference>
<dbReference type="InterPro" id="IPR023485">
    <property type="entry name" value="Ptyr_pPase"/>
</dbReference>
<feature type="chain" id="PRO_5026287044" description="protein-tyrosine-phosphatase" evidence="6">
    <location>
        <begin position="24"/>
        <end position="159"/>
    </location>
</feature>
<evidence type="ECO:0000256" key="5">
    <source>
        <dbReference type="PIRSR" id="PIRSR617867-1"/>
    </source>
</evidence>
<evidence type="ECO:0000256" key="3">
    <source>
        <dbReference type="ARBA" id="ARBA00022801"/>
    </source>
</evidence>
<dbReference type="SUPFAM" id="SSF52788">
    <property type="entry name" value="Phosphotyrosine protein phosphatases I"/>
    <property type="match status" value="1"/>
</dbReference>
<accession>A0A6I4SMZ7</accession>
<feature type="active site" evidence="5">
    <location>
        <position position="17"/>
    </location>
</feature>
<feature type="domain" description="Phosphotyrosine protein phosphatase I" evidence="7">
    <location>
        <begin position="5"/>
        <end position="152"/>
    </location>
</feature>
<protein>
    <recommendedName>
        <fullName evidence="2">protein-tyrosine-phosphatase</fullName>
        <ecNumber evidence="2">3.1.3.48</ecNumber>
    </recommendedName>
</protein>
<keyword evidence="9" id="KW-1185">Reference proteome</keyword>
<keyword evidence="4" id="KW-0904">Protein phosphatase</keyword>
<keyword evidence="3" id="KW-0378">Hydrolase</keyword>
<dbReference type="Gene3D" id="3.40.50.2300">
    <property type="match status" value="1"/>
</dbReference>
<reference evidence="8 9" key="1">
    <citation type="submission" date="2019-12" db="EMBL/GenBank/DDBJ databases">
        <title>Genomic-based taxomic classification of the family Erythrobacteraceae.</title>
        <authorList>
            <person name="Xu L."/>
        </authorList>
    </citation>
    <scope>NUCLEOTIDE SEQUENCE [LARGE SCALE GENOMIC DNA]</scope>
    <source>
        <strain evidence="8 9">JCM 17802</strain>
    </source>
</reference>
<dbReference type="SMART" id="SM00226">
    <property type="entry name" value="LMWPc"/>
    <property type="match status" value="1"/>
</dbReference>
<dbReference type="InterPro" id="IPR050438">
    <property type="entry name" value="LMW_PTPase"/>
</dbReference>
<evidence type="ECO:0000313" key="8">
    <source>
        <dbReference type="EMBL" id="MXO57165.1"/>
    </source>
</evidence>
<dbReference type="Proteomes" id="UP000468943">
    <property type="component" value="Unassembled WGS sequence"/>
</dbReference>
<gene>
    <name evidence="8" type="ORF">GRI36_09745</name>
</gene>
<name>A0A6I4SMZ7_9SPHN</name>
<dbReference type="PANTHER" id="PTHR11717">
    <property type="entry name" value="LOW MOLECULAR WEIGHT PROTEIN TYROSINE PHOSPHATASE"/>
    <property type="match status" value="1"/>
</dbReference>
<dbReference type="Pfam" id="PF01451">
    <property type="entry name" value="LMWPc"/>
    <property type="match status" value="1"/>
</dbReference>
<comment type="caution">
    <text evidence="8">The sequence shown here is derived from an EMBL/GenBank/DDBJ whole genome shotgun (WGS) entry which is preliminary data.</text>
</comment>
<dbReference type="EMBL" id="WTYS01000001">
    <property type="protein sequence ID" value="MXO57165.1"/>
    <property type="molecule type" value="Genomic_DNA"/>
</dbReference>
<dbReference type="InterPro" id="IPR036196">
    <property type="entry name" value="Ptyr_pPase_sf"/>
</dbReference>
<feature type="signal peptide" evidence="6">
    <location>
        <begin position="1"/>
        <end position="23"/>
    </location>
</feature>
<dbReference type="EC" id="3.1.3.48" evidence="2"/>
<evidence type="ECO:0000259" key="7">
    <source>
        <dbReference type="SMART" id="SM00226"/>
    </source>
</evidence>
<keyword evidence="6" id="KW-0732">Signal</keyword>
<dbReference type="PANTHER" id="PTHR11717:SF7">
    <property type="entry name" value="LOW MOLECULAR WEIGHT PHOSPHOTYROSINE PROTEIN PHOSPHATASE"/>
    <property type="match status" value="1"/>
</dbReference>
<dbReference type="GO" id="GO:0004725">
    <property type="term" value="F:protein tyrosine phosphatase activity"/>
    <property type="evidence" value="ECO:0007669"/>
    <property type="project" value="UniProtKB-EC"/>
</dbReference>
<sequence>MKRKPAVLFVCLGNICRSPLAEAAFRLAAQEAGLDAKTDSAGTAAYHIGAPPDPRSIDTAARNGADIRHYRGRQIKQSDFINFTHIFALDESNLADILQMARTENSAEIMLLMDTLAGYEGRTVADPYYGDDAGFDVTWDDVSRAADALVKSLKQQTSY</sequence>
<evidence type="ECO:0000256" key="1">
    <source>
        <dbReference type="ARBA" id="ARBA00011063"/>
    </source>
</evidence>
<dbReference type="AlphaFoldDB" id="A0A6I4SMZ7"/>